<evidence type="ECO:0000256" key="6">
    <source>
        <dbReference type="PIRSR" id="PIRSR602129-50"/>
    </source>
</evidence>
<dbReference type="GO" id="GO:0019752">
    <property type="term" value="P:carboxylic acid metabolic process"/>
    <property type="evidence" value="ECO:0007669"/>
    <property type="project" value="InterPro"/>
</dbReference>
<accession>A0A816M9M6</accession>
<evidence type="ECO:0000256" key="4">
    <source>
        <dbReference type="ARBA" id="ARBA00022898"/>
    </source>
</evidence>
<dbReference type="PANTHER" id="PTHR11999">
    <property type="entry name" value="GROUP II PYRIDOXAL-5-PHOSPHATE DECARBOXYLASE"/>
    <property type="match status" value="1"/>
</dbReference>
<dbReference type="GO" id="GO:0016831">
    <property type="term" value="F:carboxy-lyase activity"/>
    <property type="evidence" value="ECO:0007669"/>
    <property type="project" value="UniProtKB-KW"/>
</dbReference>
<dbReference type="InterPro" id="IPR015424">
    <property type="entry name" value="PyrdxlP-dep_Trfase"/>
</dbReference>
<protein>
    <submittedName>
        <fullName evidence="8">Uncharacterized protein</fullName>
    </submittedName>
</protein>
<evidence type="ECO:0000313" key="9">
    <source>
        <dbReference type="Proteomes" id="UP000663824"/>
    </source>
</evidence>
<evidence type="ECO:0000256" key="7">
    <source>
        <dbReference type="RuleBase" id="RU000382"/>
    </source>
</evidence>
<keyword evidence="4 6" id="KW-0663">Pyridoxal phosphate</keyword>
<dbReference type="InterPro" id="IPR015421">
    <property type="entry name" value="PyrdxlP-dep_Trfase_major"/>
</dbReference>
<dbReference type="EMBL" id="CAJNRE010002600">
    <property type="protein sequence ID" value="CAF1985347.1"/>
    <property type="molecule type" value="Genomic_DNA"/>
</dbReference>
<evidence type="ECO:0000313" key="8">
    <source>
        <dbReference type="EMBL" id="CAF1985347.1"/>
    </source>
</evidence>
<comment type="caution">
    <text evidence="8">The sequence shown here is derived from an EMBL/GenBank/DDBJ whole genome shotgun (WGS) entry which is preliminary data.</text>
</comment>
<feature type="modified residue" description="N6-(pyridoxal phosphate)lysine" evidence="6">
    <location>
        <position position="141"/>
    </location>
</feature>
<proteinExistence type="inferred from homology"/>
<dbReference type="SUPFAM" id="SSF53383">
    <property type="entry name" value="PLP-dependent transferases"/>
    <property type="match status" value="1"/>
</dbReference>
<dbReference type="PROSITE" id="PS00392">
    <property type="entry name" value="DDC_GAD_HDC_YDC"/>
    <property type="match status" value="1"/>
</dbReference>
<sequence length="292" mass="33193">MCKKKALELLGIGSKSMHLIPVDDNFRIKIDHLKATIQNDRDKGFVPFCIIGNTGTVNTGAFDNLQEISSIARAENIWFHVDGAFGSFAILDPQRRHQGCQTQISKTRSFCRKNQERFGNPGRHLVAGIDQADSLAFDFHKWLHCPYDAGCVLVRDYTYLESTFSTTPPYLSKSDQYSGDNKHWFFNLGLEISRSFRALKVCFTVKEHGIVKLGQKIAENCEQAQYLVSLLEKNEHPIHIIRPVSLNIVNFRFEPNEFHKTDNELNDMFNNQLLADIHTSGIAFPSSTVIQN</sequence>
<dbReference type="Proteomes" id="UP000663824">
    <property type="component" value="Unassembled WGS sequence"/>
</dbReference>
<dbReference type="GO" id="GO:0030170">
    <property type="term" value="F:pyridoxal phosphate binding"/>
    <property type="evidence" value="ECO:0007669"/>
    <property type="project" value="InterPro"/>
</dbReference>
<evidence type="ECO:0000256" key="3">
    <source>
        <dbReference type="ARBA" id="ARBA00022793"/>
    </source>
</evidence>
<comment type="similarity">
    <text evidence="2 7">Belongs to the group II decarboxylase family.</text>
</comment>
<evidence type="ECO:0000256" key="2">
    <source>
        <dbReference type="ARBA" id="ARBA00009533"/>
    </source>
</evidence>
<dbReference type="PANTHER" id="PTHR11999:SF70">
    <property type="entry name" value="MIP05841P"/>
    <property type="match status" value="1"/>
</dbReference>
<dbReference type="Pfam" id="PF00282">
    <property type="entry name" value="Pyridoxal_deC"/>
    <property type="match status" value="2"/>
</dbReference>
<dbReference type="InterPro" id="IPR021115">
    <property type="entry name" value="Pyridoxal-P_BS"/>
</dbReference>
<keyword evidence="5 7" id="KW-0456">Lyase</keyword>
<name>A0A816M9M6_9BILA</name>
<dbReference type="Gene3D" id="3.90.1150.10">
    <property type="entry name" value="Aspartate Aminotransferase, domain 1"/>
    <property type="match status" value="1"/>
</dbReference>
<dbReference type="InterPro" id="IPR015422">
    <property type="entry name" value="PyrdxlP-dep_Trfase_small"/>
</dbReference>
<gene>
    <name evidence="8" type="ORF">MBJ925_LOCUS7507</name>
</gene>
<dbReference type="Gene3D" id="3.40.640.10">
    <property type="entry name" value="Type I PLP-dependent aspartate aminotransferase-like (Major domain)"/>
    <property type="match status" value="1"/>
</dbReference>
<reference evidence="8" key="1">
    <citation type="submission" date="2021-02" db="EMBL/GenBank/DDBJ databases">
        <authorList>
            <person name="Nowell W R."/>
        </authorList>
    </citation>
    <scope>NUCLEOTIDE SEQUENCE</scope>
</reference>
<dbReference type="InterPro" id="IPR010977">
    <property type="entry name" value="Aromatic_deC"/>
</dbReference>
<comment type="cofactor">
    <cofactor evidence="1 6 7">
        <name>pyridoxal 5'-phosphate</name>
        <dbReference type="ChEBI" id="CHEBI:597326"/>
    </cofactor>
</comment>
<evidence type="ECO:0000256" key="1">
    <source>
        <dbReference type="ARBA" id="ARBA00001933"/>
    </source>
</evidence>
<keyword evidence="3" id="KW-0210">Decarboxylase</keyword>
<evidence type="ECO:0000256" key="5">
    <source>
        <dbReference type="ARBA" id="ARBA00023239"/>
    </source>
</evidence>
<dbReference type="InterPro" id="IPR002129">
    <property type="entry name" value="PyrdxlP-dep_de-COase"/>
</dbReference>
<dbReference type="AlphaFoldDB" id="A0A816M9M6"/>
<organism evidence="8 9">
    <name type="scientific">Rotaria magnacalcarata</name>
    <dbReference type="NCBI Taxonomy" id="392030"/>
    <lineage>
        <taxon>Eukaryota</taxon>
        <taxon>Metazoa</taxon>
        <taxon>Spiralia</taxon>
        <taxon>Gnathifera</taxon>
        <taxon>Rotifera</taxon>
        <taxon>Eurotatoria</taxon>
        <taxon>Bdelloidea</taxon>
        <taxon>Philodinida</taxon>
        <taxon>Philodinidae</taxon>
        <taxon>Rotaria</taxon>
    </lineage>
</organism>